<dbReference type="InterPro" id="IPR039542">
    <property type="entry name" value="Erv_N"/>
</dbReference>
<keyword evidence="3" id="KW-0812">Transmembrane</keyword>
<accession>A0A0D3L1Q1</accession>
<evidence type="ECO:0000256" key="6">
    <source>
        <dbReference type="SAM" id="MobiDB-lite"/>
    </source>
</evidence>
<evidence type="ECO:0000256" key="1">
    <source>
        <dbReference type="ARBA" id="ARBA00004141"/>
    </source>
</evidence>
<evidence type="ECO:0000256" key="2">
    <source>
        <dbReference type="ARBA" id="ARBA00005648"/>
    </source>
</evidence>
<evidence type="ECO:0000313" key="9">
    <source>
        <dbReference type="EnsemblProtists" id="EOD41936"/>
    </source>
</evidence>
<feature type="domain" description="Endoplasmic reticulum vesicle transporter N-terminal" evidence="8">
    <location>
        <begin position="4"/>
        <end position="91"/>
    </location>
</feature>
<evidence type="ECO:0000313" key="10">
    <source>
        <dbReference type="Proteomes" id="UP000013827"/>
    </source>
</evidence>
<dbReference type="PANTHER" id="PTHR10984:SF25">
    <property type="entry name" value="ENDOPLASMIC RETICULUM-GOLGI INTERMEDIATE COMPARTMENT PROTEIN 3"/>
    <property type="match status" value="1"/>
</dbReference>
<comment type="similarity">
    <text evidence="2">Belongs to the ERGIC family.</text>
</comment>
<dbReference type="PANTHER" id="PTHR10984">
    <property type="entry name" value="ENDOPLASMIC RETICULUM-GOLGI INTERMEDIATE COMPARTMENT PROTEIN"/>
    <property type="match status" value="1"/>
</dbReference>
<dbReference type="KEGG" id="ehx:EMIHUDRAFT_461040"/>
<keyword evidence="4" id="KW-1133">Transmembrane helix</keyword>
<dbReference type="InterPro" id="IPR045888">
    <property type="entry name" value="Erv"/>
</dbReference>
<dbReference type="HOGENOM" id="CLU_034705_1_0_1"/>
<feature type="compositionally biased region" description="Basic and acidic residues" evidence="6">
    <location>
        <begin position="106"/>
        <end position="122"/>
    </location>
</feature>
<organism evidence="9 10">
    <name type="scientific">Emiliania huxleyi (strain CCMP1516)</name>
    <dbReference type="NCBI Taxonomy" id="280463"/>
    <lineage>
        <taxon>Eukaryota</taxon>
        <taxon>Haptista</taxon>
        <taxon>Haptophyta</taxon>
        <taxon>Prymnesiophyceae</taxon>
        <taxon>Isochrysidales</taxon>
        <taxon>Noelaerhabdaceae</taxon>
        <taxon>Emiliania</taxon>
    </lineage>
</organism>
<evidence type="ECO:0008006" key="11">
    <source>
        <dbReference type="Google" id="ProtNLM"/>
    </source>
</evidence>
<dbReference type="PaxDb" id="2903-EOD41936"/>
<protein>
    <recommendedName>
        <fullName evidence="11">Endoplasmic reticulum vesicle transporter N-terminal domain-containing protein</fullName>
    </recommendedName>
</protein>
<reference evidence="10" key="1">
    <citation type="journal article" date="2013" name="Nature">
        <title>Pan genome of the phytoplankton Emiliania underpins its global distribution.</title>
        <authorList>
            <person name="Read B.A."/>
            <person name="Kegel J."/>
            <person name="Klute M.J."/>
            <person name="Kuo A."/>
            <person name="Lefebvre S.C."/>
            <person name="Maumus F."/>
            <person name="Mayer C."/>
            <person name="Miller J."/>
            <person name="Monier A."/>
            <person name="Salamov A."/>
            <person name="Young J."/>
            <person name="Aguilar M."/>
            <person name="Claverie J.M."/>
            <person name="Frickenhaus S."/>
            <person name="Gonzalez K."/>
            <person name="Herman E.K."/>
            <person name="Lin Y.C."/>
            <person name="Napier J."/>
            <person name="Ogata H."/>
            <person name="Sarno A.F."/>
            <person name="Shmutz J."/>
            <person name="Schroeder D."/>
            <person name="de Vargas C."/>
            <person name="Verret F."/>
            <person name="von Dassow P."/>
            <person name="Valentin K."/>
            <person name="Van de Peer Y."/>
            <person name="Wheeler G."/>
            <person name="Dacks J.B."/>
            <person name="Delwiche C.F."/>
            <person name="Dyhrman S.T."/>
            <person name="Glockner G."/>
            <person name="John U."/>
            <person name="Richards T."/>
            <person name="Worden A.Z."/>
            <person name="Zhang X."/>
            <person name="Grigoriev I.V."/>
            <person name="Allen A.E."/>
            <person name="Bidle K."/>
            <person name="Borodovsky M."/>
            <person name="Bowler C."/>
            <person name="Brownlee C."/>
            <person name="Cock J.M."/>
            <person name="Elias M."/>
            <person name="Gladyshev V.N."/>
            <person name="Groth M."/>
            <person name="Guda C."/>
            <person name="Hadaegh A."/>
            <person name="Iglesias-Rodriguez M.D."/>
            <person name="Jenkins J."/>
            <person name="Jones B.M."/>
            <person name="Lawson T."/>
            <person name="Leese F."/>
            <person name="Lindquist E."/>
            <person name="Lobanov A."/>
            <person name="Lomsadze A."/>
            <person name="Malik S.B."/>
            <person name="Marsh M.E."/>
            <person name="Mackinder L."/>
            <person name="Mock T."/>
            <person name="Mueller-Roeber B."/>
            <person name="Pagarete A."/>
            <person name="Parker M."/>
            <person name="Probert I."/>
            <person name="Quesneville H."/>
            <person name="Raines C."/>
            <person name="Rensing S.A."/>
            <person name="Riano-Pachon D.M."/>
            <person name="Richier S."/>
            <person name="Rokitta S."/>
            <person name="Shiraiwa Y."/>
            <person name="Soanes D.M."/>
            <person name="van der Giezen M."/>
            <person name="Wahlund T.M."/>
            <person name="Williams B."/>
            <person name="Wilson W."/>
            <person name="Wolfe G."/>
            <person name="Wurch L.L."/>
        </authorList>
    </citation>
    <scope>NUCLEOTIDE SEQUENCE</scope>
</reference>
<dbReference type="Pfam" id="PF07970">
    <property type="entry name" value="COPIIcoated_ERV"/>
    <property type="match status" value="1"/>
</dbReference>
<evidence type="ECO:0000256" key="4">
    <source>
        <dbReference type="ARBA" id="ARBA00022989"/>
    </source>
</evidence>
<dbReference type="InterPro" id="IPR012936">
    <property type="entry name" value="Erv_C"/>
</dbReference>
<dbReference type="eggNOG" id="KOG2667">
    <property type="taxonomic scope" value="Eukaryota"/>
</dbReference>
<keyword evidence="5" id="KW-0472">Membrane</keyword>
<name>A0A0D3L1Q1_EMIH1</name>
<dbReference type="Proteomes" id="UP000013827">
    <property type="component" value="Unassembled WGS sequence"/>
</dbReference>
<evidence type="ECO:0000259" key="8">
    <source>
        <dbReference type="Pfam" id="PF13850"/>
    </source>
</evidence>
<dbReference type="AlphaFoldDB" id="A0A0D3L1Q1"/>
<dbReference type="Pfam" id="PF13850">
    <property type="entry name" value="ERGIC_N"/>
    <property type="match status" value="1"/>
</dbReference>
<dbReference type="STRING" id="2903.R1G1N5"/>
<feature type="domain" description="Endoplasmic reticulum vesicle transporter C-terminal" evidence="7">
    <location>
        <begin position="166"/>
        <end position="382"/>
    </location>
</feature>
<dbReference type="RefSeq" id="XP_005794365.1">
    <property type="nucleotide sequence ID" value="XM_005794308.1"/>
</dbReference>
<evidence type="ECO:0000256" key="3">
    <source>
        <dbReference type="ARBA" id="ARBA00022692"/>
    </source>
</evidence>
<dbReference type="GO" id="GO:0016020">
    <property type="term" value="C:membrane"/>
    <property type="evidence" value="ECO:0007669"/>
    <property type="project" value="UniProtKB-SubCell"/>
</dbReference>
<evidence type="ECO:0000259" key="7">
    <source>
        <dbReference type="Pfam" id="PF07970"/>
    </source>
</evidence>
<dbReference type="OMA" id="MHVHDFL"/>
<dbReference type="GO" id="GO:0005783">
    <property type="term" value="C:endoplasmic reticulum"/>
    <property type="evidence" value="ECO:0007669"/>
    <property type="project" value="TreeGrafter"/>
</dbReference>
<feature type="region of interest" description="Disordered" evidence="6">
    <location>
        <begin position="106"/>
        <end position="133"/>
    </location>
</feature>
<dbReference type="GO" id="GO:0030134">
    <property type="term" value="C:COPII-coated ER to Golgi transport vesicle"/>
    <property type="evidence" value="ECO:0007669"/>
    <property type="project" value="TreeGrafter"/>
</dbReference>
<keyword evidence="10" id="KW-1185">Reference proteome</keyword>
<dbReference type="EnsemblProtists" id="EOD41936">
    <property type="protein sequence ID" value="EOD41936"/>
    <property type="gene ID" value="EMIHUDRAFT_461040"/>
</dbReference>
<sequence length="496" mass="53985">MRFSSLDVYPKTLKEFRQRTTSGAIVSLSCATLIALLTCVEVADFLRGTSDDHLFVDTSRGSTLRINLNISFPALPCSTITLDTLDISGNHAPDLMRHISKTRLDKAGRSLEDGPRAGDGRPGRALLSGAGGGAQRGLGPALLQLNRNDLMLSALMQLLQPHAAIDELRAHVGEGCHIEGHMVVNRVAGNFHFALTHEAHASGPQLSPGTASLHTCSRSQEHATLMAVFGSRDKLNVSHSVHSVSFGEPFPGMASQIDGRERHCQQDGRHRRFSRGAPEALSEVLSEVLVNPLDGSEKRLGDGSGFFQYYLKIVPTVYEPLRGPVLRTNQYSYTELFRTTEEVDKMPAVYFHYEISPIMARFAEGRRSLSSFLTGLCAIIGAPAEIYRDRSEIDTNLCAITVARAATNLLAPHDPPPSENPARGVFTVAGMVDSCIHRVSRATKELVELARAFYYTVPADAKVKQLDHPSPSGQVRLLSRGACAVLSPMAALFPRR</sequence>
<comment type="subcellular location">
    <subcellularLocation>
        <location evidence="1">Membrane</location>
        <topology evidence="1">Multi-pass membrane protein</topology>
    </subcellularLocation>
</comment>
<proteinExistence type="inferred from homology"/>
<evidence type="ECO:0000256" key="5">
    <source>
        <dbReference type="ARBA" id="ARBA00023136"/>
    </source>
</evidence>
<dbReference type="PROSITE" id="PS51257">
    <property type="entry name" value="PROKAR_LIPOPROTEIN"/>
    <property type="match status" value="1"/>
</dbReference>
<reference evidence="9" key="2">
    <citation type="submission" date="2024-10" db="UniProtKB">
        <authorList>
            <consortium name="EnsemblProtists"/>
        </authorList>
    </citation>
    <scope>IDENTIFICATION</scope>
</reference>
<dbReference type="GeneID" id="17287206"/>